<evidence type="ECO:0000313" key="14">
    <source>
        <dbReference type="EMBL" id="MCG2614095.1"/>
    </source>
</evidence>
<dbReference type="PROSITE" id="PS01305">
    <property type="entry name" value="MOAA_NIFB_PQQE"/>
    <property type="match status" value="1"/>
</dbReference>
<keyword evidence="11 14" id="KW-0456">Lyase</keyword>
<keyword evidence="4" id="KW-0949">S-adenosyl-L-methionine</keyword>
<dbReference type="InterPro" id="IPR006638">
    <property type="entry name" value="Elp3/MiaA/NifB-like_rSAM"/>
</dbReference>
<evidence type="ECO:0000256" key="11">
    <source>
        <dbReference type="ARBA" id="ARBA00023239"/>
    </source>
</evidence>
<dbReference type="SMART" id="SM00729">
    <property type="entry name" value="Elp3"/>
    <property type="match status" value="1"/>
</dbReference>
<evidence type="ECO:0000256" key="9">
    <source>
        <dbReference type="ARBA" id="ARBA00023134"/>
    </source>
</evidence>
<dbReference type="NCBIfam" id="TIGR02666">
    <property type="entry name" value="moaA"/>
    <property type="match status" value="1"/>
</dbReference>
<keyword evidence="3" id="KW-0004">4Fe-4S</keyword>
<protein>
    <recommendedName>
        <fullName evidence="2">GTP 3',8-cyclase</fullName>
        <ecNumber evidence="2">4.1.99.22</ecNumber>
    </recommendedName>
</protein>
<evidence type="ECO:0000256" key="7">
    <source>
        <dbReference type="ARBA" id="ARBA00023004"/>
    </source>
</evidence>
<comment type="catalytic activity">
    <reaction evidence="12">
        <text>GTP + AH2 + S-adenosyl-L-methionine = (8S)-3',8-cyclo-7,8-dihydroguanosine 5'-triphosphate + 5'-deoxyadenosine + L-methionine + A + H(+)</text>
        <dbReference type="Rhea" id="RHEA:49576"/>
        <dbReference type="ChEBI" id="CHEBI:13193"/>
        <dbReference type="ChEBI" id="CHEBI:15378"/>
        <dbReference type="ChEBI" id="CHEBI:17319"/>
        <dbReference type="ChEBI" id="CHEBI:17499"/>
        <dbReference type="ChEBI" id="CHEBI:37565"/>
        <dbReference type="ChEBI" id="CHEBI:57844"/>
        <dbReference type="ChEBI" id="CHEBI:59789"/>
        <dbReference type="ChEBI" id="CHEBI:131766"/>
        <dbReference type="EC" id="4.1.99.22"/>
    </reaction>
</comment>
<evidence type="ECO:0000313" key="15">
    <source>
        <dbReference type="Proteomes" id="UP001165367"/>
    </source>
</evidence>
<evidence type="ECO:0000256" key="10">
    <source>
        <dbReference type="ARBA" id="ARBA00023150"/>
    </source>
</evidence>
<evidence type="ECO:0000256" key="2">
    <source>
        <dbReference type="ARBA" id="ARBA00012167"/>
    </source>
</evidence>
<proteinExistence type="predicted"/>
<evidence type="ECO:0000256" key="12">
    <source>
        <dbReference type="ARBA" id="ARBA00048697"/>
    </source>
</evidence>
<dbReference type="InterPro" id="IPR000385">
    <property type="entry name" value="MoaA_NifB_PqqE_Fe-S-bd_CS"/>
</dbReference>
<dbReference type="PANTHER" id="PTHR22960:SF0">
    <property type="entry name" value="MOLYBDENUM COFACTOR BIOSYNTHESIS PROTEIN 1"/>
    <property type="match status" value="1"/>
</dbReference>
<comment type="cofactor">
    <cofactor evidence="1">
        <name>[4Fe-4S] cluster</name>
        <dbReference type="ChEBI" id="CHEBI:49883"/>
    </cofactor>
</comment>
<keyword evidence="5" id="KW-0479">Metal-binding</keyword>
<dbReference type="SFLD" id="SFLDG01383">
    <property type="entry name" value="cyclic_pyranopterin_phosphate"/>
    <property type="match status" value="1"/>
</dbReference>
<dbReference type="CDD" id="cd01335">
    <property type="entry name" value="Radical_SAM"/>
    <property type="match status" value="1"/>
</dbReference>
<dbReference type="CDD" id="cd21117">
    <property type="entry name" value="Twitch_MoaA"/>
    <property type="match status" value="1"/>
</dbReference>
<feature type="domain" description="Radical SAM core" evidence="13">
    <location>
        <begin position="5"/>
        <end position="216"/>
    </location>
</feature>
<dbReference type="GO" id="GO:0061798">
    <property type="term" value="F:GTP 3',8'-cyclase activity"/>
    <property type="evidence" value="ECO:0007669"/>
    <property type="project" value="UniProtKB-EC"/>
</dbReference>
<dbReference type="SUPFAM" id="SSF102114">
    <property type="entry name" value="Radical SAM enzymes"/>
    <property type="match status" value="1"/>
</dbReference>
<keyword evidence="10" id="KW-0501">Molybdenum cofactor biosynthesis</keyword>
<reference evidence="14" key="1">
    <citation type="submission" date="2022-01" db="EMBL/GenBank/DDBJ databases">
        <authorList>
            <person name="Jo J.-H."/>
            <person name="Im W.-T."/>
        </authorList>
    </citation>
    <scope>NUCLEOTIDE SEQUENCE</scope>
    <source>
        <strain evidence="14">NA20</strain>
    </source>
</reference>
<dbReference type="SFLD" id="SFLDG01067">
    <property type="entry name" value="SPASM/twitch_domain_containing"/>
    <property type="match status" value="1"/>
</dbReference>
<dbReference type="InterPro" id="IPR013785">
    <property type="entry name" value="Aldolase_TIM"/>
</dbReference>
<name>A0ABS9KP60_9BACT</name>
<dbReference type="SFLD" id="SFLDG01386">
    <property type="entry name" value="main_SPASM_domain-containing"/>
    <property type="match status" value="1"/>
</dbReference>
<keyword evidence="15" id="KW-1185">Reference proteome</keyword>
<evidence type="ECO:0000256" key="3">
    <source>
        <dbReference type="ARBA" id="ARBA00022485"/>
    </source>
</evidence>
<evidence type="ECO:0000256" key="1">
    <source>
        <dbReference type="ARBA" id="ARBA00001966"/>
    </source>
</evidence>
<sequence>MIVDSYNRTHDYLRISLTDVCNLRCTYCMPDEHYAFMQSERLMQPKEIATIAATFVSMGVRRIRLTGGEPLARPDFHEILQRLSVLPVTITLTTNGTLLHRHLDQLINAGVTSLNISLDTLSQDKFRLLTRRDQFTQIMRNILTAVEKGLQVKLNVVVMKGVNEEEILDFIAWTKHSPIDVRFIEFMPFDGNKWSGEQVVSEKEILDLIGSKYSFQAVHRPLQSTSNPYIIPGHAGSFAIISTMSSPFCAGCNRMRLTADGRMKNCLFSKGETDLLSALREGRELKPLIEQNVFGKAEKLGGQFEENSFRELNGEDLINRSMISIGG</sequence>
<keyword evidence="6" id="KW-0547">Nucleotide-binding</keyword>
<evidence type="ECO:0000256" key="8">
    <source>
        <dbReference type="ARBA" id="ARBA00023014"/>
    </source>
</evidence>
<keyword evidence="7" id="KW-0408">Iron</keyword>
<comment type="caution">
    <text evidence="14">The sequence shown here is derived from an EMBL/GenBank/DDBJ whole genome shotgun (WGS) entry which is preliminary data.</text>
</comment>
<evidence type="ECO:0000259" key="13">
    <source>
        <dbReference type="PROSITE" id="PS51918"/>
    </source>
</evidence>
<dbReference type="EC" id="4.1.99.22" evidence="2"/>
<gene>
    <name evidence="14" type="primary">moaA</name>
    <name evidence="14" type="ORF">LZZ85_07370</name>
</gene>
<dbReference type="SFLD" id="SFLDS00029">
    <property type="entry name" value="Radical_SAM"/>
    <property type="match status" value="1"/>
</dbReference>
<dbReference type="Gene3D" id="3.20.20.70">
    <property type="entry name" value="Aldolase class I"/>
    <property type="match status" value="1"/>
</dbReference>
<dbReference type="InterPro" id="IPR040064">
    <property type="entry name" value="MoaA-like"/>
</dbReference>
<organism evidence="14 15">
    <name type="scientific">Terrimonas ginsenosidimutans</name>
    <dbReference type="NCBI Taxonomy" id="2908004"/>
    <lineage>
        <taxon>Bacteria</taxon>
        <taxon>Pseudomonadati</taxon>
        <taxon>Bacteroidota</taxon>
        <taxon>Chitinophagia</taxon>
        <taxon>Chitinophagales</taxon>
        <taxon>Chitinophagaceae</taxon>
        <taxon>Terrimonas</taxon>
    </lineage>
</organism>
<evidence type="ECO:0000256" key="4">
    <source>
        <dbReference type="ARBA" id="ARBA00022691"/>
    </source>
</evidence>
<dbReference type="RefSeq" id="WP_237870173.1">
    <property type="nucleotide sequence ID" value="NZ_JAKLTR010000003.1"/>
</dbReference>
<dbReference type="Pfam" id="PF04055">
    <property type="entry name" value="Radical_SAM"/>
    <property type="match status" value="1"/>
</dbReference>
<dbReference type="InterPro" id="IPR007197">
    <property type="entry name" value="rSAM"/>
</dbReference>
<keyword evidence="8" id="KW-0411">Iron-sulfur</keyword>
<dbReference type="EMBL" id="JAKLTR010000003">
    <property type="protein sequence ID" value="MCG2614095.1"/>
    <property type="molecule type" value="Genomic_DNA"/>
</dbReference>
<dbReference type="InterPro" id="IPR050105">
    <property type="entry name" value="MoCo_biosynth_MoaA/MoaC"/>
</dbReference>
<dbReference type="InterPro" id="IPR058240">
    <property type="entry name" value="rSAM_sf"/>
</dbReference>
<evidence type="ECO:0000256" key="5">
    <source>
        <dbReference type="ARBA" id="ARBA00022723"/>
    </source>
</evidence>
<keyword evidence="9" id="KW-0342">GTP-binding</keyword>
<dbReference type="PROSITE" id="PS51918">
    <property type="entry name" value="RADICAL_SAM"/>
    <property type="match status" value="1"/>
</dbReference>
<accession>A0ABS9KP60</accession>
<dbReference type="Pfam" id="PF06463">
    <property type="entry name" value="Mob_synth_C"/>
    <property type="match status" value="1"/>
</dbReference>
<evidence type="ECO:0000256" key="6">
    <source>
        <dbReference type="ARBA" id="ARBA00022741"/>
    </source>
</evidence>
<dbReference type="InterPro" id="IPR013483">
    <property type="entry name" value="MoaA"/>
</dbReference>
<dbReference type="PANTHER" id="PTHR22960">
    <property type="entry name" value="MOLYBDOPTERIN COFACTOR SYNTHESIS PROTEIN A"/>
    <property type="match status" value="1"/>
</dbReference>
<dbReference type="Proteomes" id="UP001165367">
    <property type="component" value="Unassembled WGS sequence"/>
</dbReference>
<dbReference type="InterPro" id="IPR010505">
    <property type="entry name" value="MoaA_twitch"/>
</dbReference>